<feature type="transmembrane region" description="Helical" evidence="1">
    <location>
        <begin position="36"/>
        <end position="54"/>
    </location>
</feature>
<feature type="transmembrane region" description="Helical" evidence="1">
    <location>
        <begin position="190"/>
        <end position="209"/>
    </location>
</feature>
<keyword evidence="3" id="KW-0645">Protease</keyword>
<dbReference type="GO" id="GO:0004175">
    <property type="term" value="F:endopeptidase activity"/>
    <property type="evidence" value="ECO:0007669"/>
    <property type="project" value="UniProtKB-ARBA"/>
</dbReference>
<sequence length="211" mass="23653">MKALPKHCLPHHAVLLLVYLSALFLTSRAANLPNLFYMAFNGLVLGLSAAYMRWDFDTDLFRLKRTAANVVRQVLTGLGLGCLLAMVFAGVAMLFEDISLFPRLGIQNAAGFILVQMIVALAEEAYFNYYLYDTLMRLFRGKAVWSMAAAAALFAGVHWAMNGSVKQVVIAFAFRLAALLVRQIIRRDNAFYICAGMHFFYNLMVFFVISI</sequence>
<feature type="domain" description="CAAX prenyl protease 2/Lysostaphin resistance protein A-like" evidence="2">
    <location>
        <begin position="109"/>
        <end position="204"/>
    </location>
</feature>
<dbReference type="EC" id="3.4.24.-" evidence="3"/>
<dbReference type="Pfam" id="PF02517">
    <property type="entry name" value="Rce1-like"/>
    <property type="match status" value="1"/>
</dbReference>
<feature type="transmembrane region" description="Helical" evidence="1">
    <location>
        <begin position="167"/>
        <end position="185"/>
    </location>
</feature>
<feature type="transmembrane region" description="Helical" evidence="1">
    <location>
        <begin position="12"/>
        <end position="30"/>
    </location>
</feature>
<feature type="transmembrane region" description="Helical" evidence="1">
    <location>
        <begin position="74"/>
        <end position="95"/>
    </location>
</feature>
<feature type="transmembrane region" description="Helical" evidence="1">
    <location>
        <begin position="110"/>
        <end position="131"/>
    </location>
</feature>
<organism evidence="3 4">
    <name type="scientific">Brotocaccenecus cirricatena</name>
    <dbReference type="NCBI Taxonomy" id="3064195"/>
    <lineage>
        <taxon>Bacteria</taxon>
        <taxon>Bacillati</taxon>
        <taxon>Bacillota</taxon>
        <taxon>Clostridia</taxon>
        <taxon>Eubacteriales</taxon>
        <taxon>Oscillospiraceae</taxon>
        <taxon>Brotocaccenecus</taxon>
    </lineage>
</organism>
<dbReference type="Proteomes" id="UP001199319">
    <property type="component" value="Unassembled WGS sequence"/>
</dbReference>
<evidence type="ECO:0000313" key="3">
    <source>
        <dbReference type="EMBL" id="MCC2128752.1"/>
    </source>
</evidence>
<feature type="transmembrane region" description="Helical" evidence="1">
    <location>
        <begin position="143"/>
        <end position="161"/>
    </location>
</feature>
<dbReference type="GO" id="GO:0080120">
    <property type="term" value="P:CAAX-box protein maturation"/>
    <property type="evidence" value="ECO:0007669"/>
    <property type="project" value="UniProtKB-ARBA"/>
</dbReference>
<evidence type="ECO:0000313" key="4">
    <source>
        <dbReference type="Proteomes" id="UP001199319"/>
    </source>
</evidence>
<gene>
    <name evidence="3" type="ORF">LKD37_04305</name>
</gene>
<reference evidence="3" key="1">
    <citation type="submission" date="2021-10" db="EMBL/GenBank/DDBJ databases">
        <title>Anaerobic single-cell dispensing facilitates the cultivation of human gut bacteria.</title>
        <authorList>
            <person name="Afrizal A."/>
        </authorList>
    </citation>
    <scope>NUCLEOTIDE SEQUENCE</scope>
    <source>
        <strain evidence="3">CLA-AA-H272</strain>
    </source>
</reference>
<proteinExistence type="predicted"/>
<keyword evidence="3" id="KW-0378">Hydrolase</keyword>
<keyword evidence="1" id="KW-1133">Transmembrane helix</keyword>
<keyword evidence="1" id="KW-0472">Membrane</keyword>
<dbReference type="EMBL" id="JAJEPW010000008">
    <property type="protein sequence ID" value="MCC2128752.1"/>
    <property type="molecule type" value="Genomic_DNA"/>
</dbReference>
<dbReference type="InterPro" id="IPR003675">
    <property type="entry name" value="Rce1/LyrA-like_dom"/>
</dbReference>
<keyword evidence="3" id="KW-0482">Metalloprotease</keyword>
<dbReference type="RefSeq" id="WP_302928060.1">
    <property type="nucleotide sequence ID" value="NZ_JAJEPW010000008.1"/>
</dbReference>
<evidence type="ECO:0000259" key="2">
    <source>
        <dbReference type="Pfam" id="PF02517"/>
    </source>
</evidence>
<dbReference type="GO" id="GO:0008237">
    <property type="term" value="F:metallopeptidase activity"/>
    <property type="evidence" value="ECO:0007669"/>
    <property type="project" value="UniProtKB-KW"/>
</dbReference>
<protein>
    <submittedName>
        <fullName evidence="3">CPBP family intramembrane metalloprotease</fullName>
        <ecNumber evidence="3">3.4.24.-</ecNumber>
    </submittedName>
</protein>
<keyword evidence="1" id="KW-0812">Transmembrane</keyword>
<accession>A0AAE3DDB0</accession>
<keyword evidence="4" id="KW-1185">Reference proteome</keyword>
<dbReference type="AlphaFoldDB" id="A0AAE3DDB0"/>
<comment type="caution">
    <text evidence="3">The sequence shown here is derived from an EMBL/GenBank/DDBJ whole genome shotgun (WGS) entry which is preliminary data.</text>
</comment>
<name>A0AAE3DDB0_9FIRM</name>
<evidence type="ECO:0000256" key="1">
    <source>
        <dbReference type="SAM" id="Phobius"/>
    </source>
</evidence>